<evidence type="ECO:0008006" key="3">
    <source>
        <dbReference type="Google" id="ProtNLM"/>
    </source>
</evidence>
<dbReference type="eggNOG" id="COG5589">
    <property type="taxonomic scope" value="Bacteria"/>
</dbReference>
<dbReference type="NCBIfam" id="TIGR02444">
    <property type="entry name" value="TIGR02444 family protein"/>
    <property type="match status" value="1"/>
</dbReference>
<keyword evidence="2" id="KW-1185">Reference proteome</keyword>
<name>W1N6V9_9GAMM</name>
<evidence type="ECO:0000313" key="2">
    <source>
        <dbReference type="Proteomes" id="UP000019113"/>
    </source>
</evidence>
<evidence type="ECO:0000313" key="1">
    <source>
        <dbReference type="EMBL" id="ERL51254.1"/>
    </source>
</evidence>
<dbReference type="RefSeq" id="WP_021819171.1">
    <property type="nucleotide sequence ID" value="NZ_AVBC01000033.1"/>
</dbReference>
<protein>
    <recommendedName>
        <fullName evidence="3">TIGR02444 family protein</fullName>
    </recommendedName>
</protein>
<accession>W1N6V9</accession>
<dbReference type="Proteomes" id="UP000019113">
    <property type="component" value="Unassembled WGS sequence"/>
</dbReference>
<dbReference type="EMBL" id="AVBC01000033">
    <property type="protein sequence ID" value="ERL51254.1"/>
    <property type="molecule type" value="Genomic_DNA"/>
</dbReference>
<gene>
    <name evidence="1" type="ORF">BJB45_15235</name>
</gene>
<dbReference type="AlphaFoldDB" id="W1N6V9"/>
<proteinExistence type="predicted"/>
<comment type="caution">
    <text evidence="1">The sequence shown here is derived from an EMBL/GenBank/DDBJ whole genome shotgun (WGS) entry which is preliminary data.</text>
</comment>
<reference evidence="1 2" key="1">
    <citation type="submission" date="2013-08" db="EMBL/GenBank/DDBJ databases">
        <title>draft genome of Halomonas huanghegensis, strain BJGMM-B45T.</title>
        <authorList>
            <person name="Miao C."/>
            <person name="Wan Y."/>
            <person name="Jin W."/>
        </authorList>
    </citation>
    <scope>NUCLEOTIDE SEQUENCE [LARGE SCALE GENOMIC DNA]</scope>
    <source>
        <strain evidence="1 2">BJGMM-B45</strain>
    </source>
</reference>
<dbReference type="InterPro" id="IPR012659">
    <property type="entry name" value="CHP02444"/>
</dbReference>
<sequence length="171" mass="19524">MNADSTEFISLLRHQLQADPLWEFAVGLYSRPGVEQHCLVLQDEHGWDVCELLWRCWLYQHAAQAGPLPAEVAQWQHAVTRPLRDLRRQLKPAAQSSEGVANVRSQVSQAELYAERETLHILMKISLKSMLLSPLPRPLPRLEKVLHSTGQIQKKSQVSALRHIESQLDPM</sequence>
<organism evidence="1 2">
    <name type="scientific">Halomonas huangheensis</name>
    <dbReference type="NCBI Taxonomy" id="1178482"/>
    <lineage>
        <taxon>Bacteria</taxon>
        <taxon>Pseudomonadati</taxon>
        <taxon>Pseudomonadota</taxon>
        <taxon>Gammaproteobacteria</taxon>
        <taxon>Oceanospirillales</taxon>
        <taxon>Halomonadaceae</taxon>
        <taxon>Halomonas</taxon>
    </lineage>
</organism>
<dbReference type="Pfam" id="PF09523">
    <property type="entry name" value="DUF2390"/>
    <property type="match status" value="1"/>
</dbReference>
<dbReference type="STRING" id="1178482.AR456_00845"/>